<gene>
    <name evidence="1" type="ORF">EPA86_03845</name>
</gene>
<name>A0A502L3D2_9GAMM</name>
<dbReference type="AlphaFoldDB" id="A0A502L3D2"/>
<protein>
    <submittedName>
        <fullName evidence="1">Uncharacterized protein</fullName>
    </submittedName>
</protein>
<evidence type="ECO:0000313" key="1">
    <source>
        <dbReference type="EMBL" id="TPH17694.1"/>
    </source>
</evidence>
<dbReference type="RefSeq" id="WP_140602077.1">
    <property type="nucleotide sequence ID" value="NZ_SAWY01000007.1"/>
</dbReference>
<dbReference type="EMBL" id="SAWY01000007">
    <property type="protein sequence ID" value="TPH17694.1"/>
    <property type="molecule type" value="Genomic_DNA"/>
</dbReference>
<comment type="caution">
    <text evidence="1">The sequence shown here is derived from an EMBL/GenBank/DDBJ whole genome shotgun (WGS) entry which is preliminary data.</text>
</comment>
<organism evidence="1 2">
    <name type="scientific">Litorilituus lipolyticus</name>
    <dbReference type="NCBI Taxonomy" id="2491017"/>
    <lineage>
        <taxon>Bacteria</taxon>
        <taxon>Pseudomonadati</taxon>
        <taxon>Pseudomonadota</taxon>
        <taxon>Gammaproteobacteria</taxon>
        <taxon>Alteromonadales</taxon>
        <taxon>Colwelliaceae</taxon>
        <taxon>Litorilituus</taxon>
    </lineage>
</organism>
<dbReference type="OrthoDB" id="9821298at2"/>
<sequence>MYLLEVRAKIGDTNLQYNLPNGFSLNLYRETESYSAETWLIVLSQRAALLNSIVKFNEINFTKWVDTFSVSKARLGLSVCFQTEKFICPPLDSPILTPSINDSQNTYEKLGNFDEIEKALHSRRNSVISINHQANPDTIIKELTHFIKRESLWCKSINKVSGKRTRGFYGPDKTYERIKPTRFKRIVNKHNFDELISYQVLAYIDLTLYALICNKKYGNKYMDSLLFPKENEGNIQTKKVERVTQNLANAVLMHQFLSDLASSTNTSPQ</sequence>
<accession>A0A502L3D2</accession>
<dbReference type="InterPro" id="IPR045664">
    <property type="entry name" value="DUF6387"/>
</dbReference>
<reference evidence="1 2" key="1">
    <citation type="submission" date="2019-01" db="EMBL/GenBank/DDBJ databases">
        <title>Litorilituus lipolytica sp. nov., isolated from intertidal sand of the Yellow Sea in China.</title>
        <authorList>
            <person name="Liu A."/>
        </authorList>
    </citation>
    <scope>NUCLEOTIDE SEQUENCE [LARGE SCALE GENOMIC DNA]</scope>
    <source>
        <strain evidence="1 2">RZ04</strain>
    </source>
</reference>
<keyword evidence="2" id="KW-1185">Reference proteome</keyword>
<dbReference type="Pfam" id="PF19924">
    <property type="entry name" value="DUF6387"/>
    <property type="match status" value="1"/>
</dbReference>
<dbReference type="Proteomes" id="UP000315303">
    <property type="component" value="Unassembled WGS sequence"/>
</dbReference>
<proteinExistence type="predicted"/>
<evidence type="ECO:0000313" key="2">
    <source>
        <dbReference type="Proteomes" id="UP000315303"/>
    </source>
</evidence>